<accession>A0A2N9LRD4</accession>
<dbReference type="Gene3D" id="1.20.120.1490">
    <property type="match status" value="1"/>
</dbReference>
<organism evidence="4 5">
    <name type="scientific">Candidatus Sulfuritelmatomonas gaucii</name>
    <dbReference type="NCBI Taxonomy" id="2043161"/>
    <lineage>
        <taxon>Bacteria</taxon>
        <taxon>Pseudomonadati</taxon>
        <taxon>Acidobacteriota</taxon>
        <taxon>Terriglobia</taxon>
        <taxon>Terriglobales</taxon>
        <taxon>Acidobacteriaceae</taxon>
        <taxon>Candidatus Sulfuritelmatomonas</taxon>
    </lineage>
</organism>
<dbReference type="EMBL" id="OKRB01000109">
    <property type="protein sequence ID" value="SPE25798.1"/>
    <property type="molecule type" value="Genomic_DNA"/>
</dbReference>
<evidence type="ECO:0000313" key="4">
    <source>
        <dbReference type="EMBL" id="SPE25798.1"/>
    </source>
</evidence>
<dbReference type="OrthoDB" id="122988at2"/>
<evidence type="ECO:0000256" key="2">
    <source>
        <dbReference type="SAM" id="MobiDB-lite"/>
    </source>
</evidence>
<feature type="chain" id="PRO_5014886586" description="Periplasmic heavy metal sensor" evidence="3">
    <location>
        <begin position="26"/>
        <end position="216"/>
    </location>
</feature>
<gene>
    <name evidence="4" type="ORF">SBA5_500019</name>
</gene>
<protein>
    <recommendedName>
        <fullName evidence="6">Periplasmic heavy metal sensor</fullName>
    </recommendedName>
</protein>
<evidence type="ECO:0008006" key="6">
    <source>
        <dbReference type="Google" id="ProtNLM"/>
    </source>
</evidence>
<dbReference type="Proteomes" id="UP000239735">
    <property type="component" value="Unassembled WGS sequence"/>
</dbReference>
<feature type="compositionally biased region" description="Basic and acidic residues" evidence="2">
    <location>
        <begin position="164"/>
        <end position="174"/>
    </location>
</feature>
<sequence>MKAMKTVRLVLAVAGVLMASGFAGAQASGSGPGMRQGFGMHRPPMERALGMAGGQFWNNPNIVKQLTLTDDQRKAMDGILQDHRMKLIDLQANLERAEVAMGPLLKADTPDRAQIEAQIDKVVQSRAALEKANSLFLLDLRMQLKPEQWKQLQTMRQNRMAGEGMHERMREHGPDAWGQGRQGGEFRGRQMAPPAGAPPQAPPAGAPPGAGPGIDQ</sequence>
<name>A0A2N9LRD4_9BACT</name>
<dbReference type="Pfam" id="PF13801">
    <property type="entry name" value="Metal_resist"/>
    <property type="match status" value="1"/>
</dbReference>
<feature type="signal peptide" evidence="3">
    <location>
        <begin position="1"/>
        <end position="25"/>
    </location>
</feature>
<dbReference type="InterPro" id="IPR025961">
    <property type="entry name" value="Metal_resist"/>
</dbReference>
<feature type="coiled-coil region" evidence="1">
    <location>
        <begin position="80"/>
        <end position="132"/>
    </location>
</feature>
<feature type="compositionally biased region" description="Pro residues" evidence="2">
    <location>
        <begin position="195"/>
        <end position="210"/>
    </location>
</feature>
<proteinExistence type="predicted"/>
<evidence type="ECO:0000256" key="3">
    <source>
        <dbReference type="SAM" id="SignalP"/>
    </source>
</evidence>
<keyword evidence="3" id="KW-0732">Signal</keyword>
<reference evidence="5" key="1">
    <citation type="submission" date="2018-02" db="EMBL/GenBank/DDBJ databases">
        <authorList>
            <person name="Hausmann B."/>
        </authorList>
    </citation>
    <scope>NUCLEOTIDE SEQUENCE [LARGE SCALE GENOMIC DNA]</scope>
    <source>
        <strain evidence="5">Peat soil MAG SbA5</strain>
    </source>
</reference>
<feature type="region of interest" description="Disordered" evidence="2">
    <location>
        <begin position="162"/>
        <end position="216"/>
    </location>
</feature>
<evidence type="ECO:0000256" key="1">
    <source>
        <dbReference type="SAM" id="Coils"/>
    </source>
</evidence>
<dbReference type="AlphaFoldDB" id="A0A2N9LRD4"/>
<evidence type="ECO:0000313" key="5">
    <source>
        <dbReference type="Proteomes" id="UP000239735"/>
    </source>
</evidence>
<keyword evidence="1" id="KW-0175">Coiled coil</keyword>